<name>A0A5Q2TNY7_9BACI</name>
<organism evidence="1 2">
    <name type="scientific">Gracilibacillus salitolerans</name>
    <dbReference type="NCBI Taxonomy" id="2663022"/>
    <lineage>
        <taxon>Bacteria</taxon>
        <taxon>Bacillati</taxon>
        <taxon>Bacillota</taxon>
        <taxon>Bacilli</taxon>
        <taxon>Bacillales</taxon>
        <taxon>Bacillaceae</taxon>
        <taxon>Gracilibacillus</taxon>
    </lineage>
</organism>
<dbReference type="RefSeq" id="WP_153792726.1">
    <property type="nucleotide sequence ID" value="NZ_CP045915.1"/>
</dbReference>
<dbReference type="InterPro" id="IPR008930">
    <property type="entry name" value="Terpenoid_cyclase/PrenylTrfase"/>
</dbReference>
<keyword evidence="2" id="KW-1185">Reference proteome</keyword>
<dbReference type="Gene3D" id="1.50.10.20">
    <property type="match status" value="1"/>
</dbReference>
<accession>A0A5Q2TNY7</accession>
<dbReference type="AlphaFoldDB" id="A0A5Q2TNY7"/>
<dbReference type="SUPFAM" id="SSF48239">
    <property type="entry name" value="Terpenoid cyclases/Protein prenyltransferases"/>
    <property type="match status" value="1"/>
</dbReference>
<evidence type="ECO:0008006" key="3">
    <source>
        <dbReference type="Google" id="ProtNLM"/>
    </source>
</evidence>
<proteinExistence type="predicted"/>
<protein>
    <recommendedName>
        <fullName evidence="3">Prenyltransferase and squalene oxidase repeat-containing protein</fullName>
    </recommendedName>
</protein>
<sequence length="311" mass="35852">MKLTKQSIGKSSSWIKRNARPLEAARWSYLFEGAPRDEVIHYLSAFQNEDGGFGHGIEPDFWTPDSSPMATWAAGQILMEIGAGSDEQIVKSMLSYLSKTCNESTGMWPSVLPENNQHPHAPWWHWREGVQDNWMFNPSAELAGFLVHWSPDNSETAQLGWKLIDKAIDHLMSSDQMDSHEINNYQQLLKIITRYADDNLIRGVSVKINTLIENCVDRDVSAWSTGYKPLPLDFVNVPDHPLYEKMSNLIKQNLNFYIDQLSAEGTWDISWEWGSYPEEFAVARRYWKGILLIDRYKTFKSFDLLDDIEKL</sequence>
<dbReference type="Proteomes" id="UP000339690">
    <property type="component" value="Chromosome"/>
</dbReference>
<evidence type="ECO:0000313" key="1">
    <source>
        <dbReference type="EMBL" id="QGH36694.1"/>
    </source>
</evidence>
<evidence type="ECO:0000313" key="2">
    <source>
        <dbReference type="Proteomes" id="UP000339690"/>
    </source>
</evidence>
<gene>
    <name evidence="1" type="ORF">GI584_22710</name>
</gene>
<dbReference type="KEGG" id="grc:GI584_22710"/>
<dbReference type="EMBL" id="CP045915">
    <property type="protein sequence ID" value="QGH36694.1"/>
    <property type="molecule type" value="Genomic_DNA"/>
</dbReference>
<reference evidence="1 2" key="1">
    <citation type="submission" date="2019-11" db="EMBL/GenBank/DDBJ databases">
        <title>Gracilibacillus salitolerans sp. nov., a moderate halophile isolated from a saline soil in northwest China.</title>
        <authorList>
            <person name="Gan L."/>
        </authorList>
    </citation>
    <scope>NUCLEOTIDE SEQUENCE [LARGE SCALE GENOMIC DNA]</scope>
    <source>
        <strain evidence="1 2">SCU50</strain>
    </source>
</reference>